<reference evidence="2 3" key="1">
    <citation type="submission" date="2019-05" db="EMBL/GenBank/DDBJ databases">
        <title>We sequenced the genome of Paenibacillus hemerocallicola KCTC 33185 for further insight into its adaptation and study the phylogeny of Paenibacillus.</title>
        <authorList>
            <person name="Narsing Rao M.P."/>
        </authorList>
    </citation>
    <scope>NUCLEOTIDE SEQUENCE [LARGE SCALE GENOMIC DNA]</scope>
    <source>
        <strain evidence="2 3">KCTC 33185</strain>
    </source>
</reference>
<keyword evidence="1" id="KW-0472">Membrane</keyword>
<feature type="transmembrane region" description="Helical" evidence="1">
    <location>
        <begin position="234"/>
        <end position="254"/>
    </location>
</feature>
<keyword evidence="1" id="KW-1133">Transmembrane helix</keyword>
<dbReference type="AlphaFoldDB" id="A0A5C4SZB9"/>
<dbReference type="Pfam" id="PF06182">
    <property type="entry name" value="ABC2_membrane_6"/>
    <property type="match status" value="1"/>
</dbReference>
<feature type="transmembrane region" description="Helical" evidence="1">
    <location>
        <begin position="194"/>
        <end position="214"/>
    </location>
</feature>
<accession>A0A5C4SZB9</accession>
<evidence type="ECO:0000313" key="2">
    <source>
        <dbReference type="EMBL" id="TNJ61920.1"/>
    </source>
</evidence>
<dbReference type="RefSeq" id="WP_139606554.1">
    <property type="nucleotide sequence ID" value="NZ_VDCQ01000069.1"/>
</dbReference>
<feature type="transmembrane region" description="Helical" evidence="1">
    <location>
        <begin position="116"/>
        <end position="134"/>
    </location>
</feature>
<dbReference type="EMBL" id="VDCQ01000069">
    <property type="protein sequence ID" value="TNJ61920.1"/>
    <property type="molecule type" value="Genomic_DNA"/>
</dbReference>
<feature type="transmembrane region" description="Helical" evidence="1">
    <location>
        <begin position="146"/>
        <end position="173"/>
    </location>
</feature>
<sequence length="266" mass="30765">MQHAPLYWQFIKIKLKAMTDYRSSFLIITFSKTLMWAVEVYVLWILIDRFQSIAGWSSYEVMLLFGLNLASYSLAGFFFYHPFVYLPKRIQSGEFDEMLTKPMNPFLYLLSREFSTGYFSNMGVAAFVVVLAFVKLDIRPDALDLLFLALVLLGGAMIQAAAFVFAAVPAFWITQSGSLSRLLNDFKGFIRYPLSAYHGFVQVMFTLVFPFAFINFYPAQYFLRKDDFLMFHPALQYLTPLIGLALFALAYRFWKFGINHYRSTGS</sequence>
<gene>
    <name evidence="2" type="ORF">FE784_33205</name>
</gene>
<proteinExistence type="predicted"/>
<organism evidence="2 3">
    <name type="scientific">Paenibacillus hemerocallicola</name>
    <dbReference type="NCBI Taxonomy" id="1172614"/>
    <lineage>
        <taxon>Bacteria</taxon>
        <taxon>Bacillati</taxon>
        <taxon>Bacillota</taxon>
        <taxon>Bacilli</taxon>
        <taxon>Bacillales</taxon>
        <taxon>Paenibacillaceae</taxon>
        <taxon>Paenibacillus</taxon>
    </lineage>
</organism>
<dbReference type="Proteomes" id="UP000307943">
    <property type="component" value="Unassembled WGS sequence"/>
</dbReference>
<dbReference type="InterPro" id="IPR010390">
    <property type="entry name" value="ABC-2_transporter-like"/>
</dbReference>
<evidence type="ECO:0008006" key="4">
    <source>
        <dbReference type="Google" id="ProtNLM"/>
    </source>
</evidence>
<dbReference type="PANTHER" id="PTHR36833:SF1">
    <property type="entry name" value="INTEGRAL MEMBRANE TRANSPORT PROTEIN"/>
    <property type="match status" value="1"/>
</dbReference>
<name>A0A5C4SZB9_9BACL</name>
<protein>
    <recommendedName>
        <fullName evidence="4">ABC transporter permease</fullName>
    </recommendedName>
</protein>
<keyword evidence="1" id="KW-0812">Transmembrane</keyword>
<dbReference type="PANTHER" id="PTHR36833">
    <property type="entry name" value="SLR0610 PROTEIN-RELATED"/>
    <property type="match status" value="1"/>
</dbReference>
<dbReference type="OrthoDB" id="9788195at2"/>
<feature type="transmembrane region" description="Helical" evidence="1">
    <location>
        <begin position="59"/>
        <end position="80"/>
    </location>
</feature>
<evidence type="ECO:0000313" key="3">
    <source>
        <dbReference type="Proteomes" id="UP000307943"/>
    </source>
</evidence>
<feature type="transmembrane region" description="Helical" evidence="1">
    <location>
        <begin position="21"/>
        <end position="47"/>
    </location>
</feature>
<evidence type="ECO:0000256" key="1">
    <source>
        <dbReference type="SAM" id="Phobius"/>
    </source>
</evidence>
<keyword evidence="3" id="KW-1185">Reference proteome</keyword>
<comment type="caution">
    <text evidence="2">The sequence shown here is derived from an EMBL/GenBank/DDBJ whole genome shotgun (WGS) entry which is preliminary data.</text>
</comment>